<dbReference type="Proteomes" id="UP001396334">
    <property type="component" value="Unassembled WGS sequence"/>
</dbReference>
<evidence type="ECO:0000256" key="6">
    <source>
        <dbReference type="SAM" id="MobiDB-lite"/>
    </source>
</evidence>
<reference evidence="8 9" key="1">
    <citation type="journal article" date="2024" name="G3 (Bethesda)">
        <title>Genome assembly of Hibiscus sabdariffa L. provides insights into metabolisms of medicinal natural products.</title>
        <authorList>
            <person name="Kim T."/>
        </authorList>
    </citation>
    <scope>NUCLEOTIDE SEQUENCE [LARGE SCALE GENOMIC DNA]</scope>
    <source>
        <strain evidence="8">TK-2024</strain>
        <tissue evidence="8">Old leaves</tissue>
    </source>
</reference>
<keyword evidence="4" id="KW-0708">Seed storage protein</keyword>
<evidence type="ECO:0000256" key="5">
    <source>
        <dbReference type="ARBA" id="ARBA00023157"/>
    </source>
</evidence>
<dbReference type="PANTHER" id="PTHR31189:SF35">
    <property type="entry name" value="12S SEED STORAGE PROTEIN CRB"/>
    <property type="match status" value="1"/>
</dbReference>
<name>A0ABR2RYB3_9ROSI</name>
<feature type="domain" description="Cupin type-1" evidence="7">
    <location>
        <begin position="354"/>
        <end position="503"/>
    </location>
</feature>
<sequence length="526" mass="60388">MNRWQGEQHAAAQLSQNISHQIPQHDHNKDKDKDKNNKSFAPVTSSEQQFQFQNECQINRLNSIEPTSRIQSEAGTTEWWNPNSQQLRCAGVSVFKYNVEPNGLVLPSFTNAPQLVYIVQGRGIQGTVMPGCAETFQESQQGQRQQRPGRFQDQHQKIRRFRKGDMIALPAGVVHWFYNDGNERLVTVNLLHTANSDNQLDNNPRRFNLAGNPEEEQRRLRRFAQQQMQGSRSESEEMEDEDEEEQDNRPSRRQSGSRHEQQSSSCNNLLCAFDQEFLAQAFNVDTSLIRRLQEVRGQKGSIIRVRDRLDVVSPPTMEEEEREESRQEQRYRERRPYGRDNGLEETFCAMRLKENIADPERADIVNPQAGRLCTLNRYNLPILNALGLSAERGVLYNRAGTVPQWCINAHKILYMLEGRARIQVVNENGDTVFDDNVEQGQLLTVPQNFAFMKRAGSEGAEWVSFFTNSEAANTPLAGQVSAIRAMPEEVVAASYQISREDARKLKFNNEDTFFFTSSRSERRDEA</sequence>
<dbReference type="CDD" id="cd02243">
    <property type="entry name" value="cupin_11S_legumin_C"/>
    <property type="match status" value="1"/>
</dbReference>
<feature type="region of interest" description="Disordered" evidence="6">
    <location>
        <begin position="195"/>
        <end position="263"/>
    </location>
</feature>
<dbReference type="Pfam" id="PF00190">
    <property type="entry name" value="Cupin_1"/>
    <property type="match status" value="2"/>
</dbReference>
<evidence type="ECO:0000256" key="4">
    <source>
        <dbReference type="ARBA" id="ARBA00023129"/>
    </source>
</evidence>
<evidence type="ECO:0000259" key="7">
    <source>
        <dbReference type="SMART" id="SM00835"/>
    </source>
</evidence>
<dbReference type="PANTHER" id="PTHR31189">
    <property type="entry name" value="OS03G0336100 PROTEIN-RELATED"/>
    <property type="match status" value="1"/>
</dbReference>
<dbReference type="Gene3D" id="2.60.120.10">
    <property type="entry name" value="Jelly Rolls"/>
    <property type="match status" value="2"/>
</dbReference>
<dbReference type="InterPro" id="IPR050253">
    <property type="entry name" value="Seed_Storage-Functional"/>
</dbReference>
<evidence type="ECO:0000313" key="8">
    <source>
        <dbReference type="EMBL" id="KAK9017971.1"/>
    </source>
</evidence>
<feature type="region of interest" description="Disordered" evidence="6">
    <location>
        <begin position="1"/>
        <end position="49"/>
    </location>
</feature>
<feature type="region of interest" description="Disordered" evidence="6">
    <location>
        <begin position="314"/>
        <end position="335"/>
    </location>
</feature>
<proteinExistence type="inferred from homology"/>
<comment type="caution">
    <text evidence="8">The sequence shown here is derived from an EMBL/GenBank/DDBJ whole genome shotgun (WGS) entry which is preliminary data.</text>
</comment>
<organism evidence="8 9">
    <name type="scientific">Hibiscus sabdariffa</name>
    <name type="common">roselle</name>
    <dbReference type="NCBI Taxonomy" id="183260"/>
    <lineage>
        <taxon>Eukaryota</taxon>
        <taxon>Viridiplantae</taxon>
        <taxon>Streptophyta</taxon>
        <taxon>Embryophyta</taxon>
        <taxon>Tracheophyta</taxon>
        <taxon>Spermatophyta</taxon>
        <taxon>Magnoliopsida</taxon>
        <taxon>eudicotyledons</taxon>
        <taxon>Gunneridae</taxon>
        <taxon>Pentapetalae</taxon>
        <taxon>rosids</taxon>
        <taxon>malvids</taxon>
        <taxon>Malvales</taxon>
        <taxon>Malvaceae</taxon>
        <taxon>Malvoideae</taxon>
        <taxon>Hibiscus</taxon>
    </lineage>
</organism>
<feature type="compositionally biased region" description="Polar residues" evidence="6">
    <location>
        <begin position="13"/>
        <end position="22"/>
    </location>
</feature>
<keyword evidence="3" id="KW-0758">Storage protein</keyword>
<dbReference type="InterPro" id="IPR006045">
    <property type="entry name" value="Cupin_1"/>
</dbReference>
<dbReference type="EMBL" id="JBBPBN010000019">
    <property type="protein sequence ID" value="KAK9017971.1"/>
    <property type="molecule type" value="Genomic_DNA"/>
</dbReference>
<evidence type="ECO:0000256" key="1">
    <source>
        <dbReference type="ARBA" id="ARBA00007178"/>
    </source>
</evidence>
<evidence type="ECO:0000256" key="2">
    <source>
        <dbReference type="ARBA" id="ARBA00022729"/>
    </source>
</evidence>
<feature type="compositionally biased region" description="Basic and acidic residues" evidence="6">
    <location>
        <begin position="23"/>
        <end position="37"/>
    </location>
</feature>
<protein>
    <recommendedName>
        <fullName evidence="7">Cupin type-1 domain-containing protein</fullName>
    </recommendedName>
</protein>
<feature type="compositionally biased region" description="Acidic residues" evidence="6">
    <location>
        <begin position="236"/>
        <end position="246"/>
    </location>
</feature>
<comment type="similarity">
    <text evidence="1">Belongs to the 11S seed storage protein (globulins) family.</text>
</comment>
<dbReference type="PRINTS" id="PR00439">
    <property type="entry name" value="11SGLOBULIN"/>
</dbReference>
<dbReference type="SUPFAM" id="SSF51182">
    <property type="entry name" value="RmlC-like cupins"/>
    <property type="match status" value="1"/>
</dbReference>
<dbReference type="SMART" id="SM00835">
    <property type="entry name" value="Cupin_1"/>
    <property type="match status" value="2"/>
</dbReference>
<gene>
    <name evidence="8" type="ORF">V6N11_000962</name>
</gene>
<evidence type="ECO:0000313" key="9">
    <source>
        <dbReference type="Proteomes" id="UP001396334"/>
    </source>
</evidence>
<dbReference type="CDD" id="cd02242">
    <property type="entry name" value="cupin_11S_legumin_N"/>
    <property type="match status" value="1"/>
</dbReference>
<dbReference type="InterPro" id="IPR006044">
    <property type="entry name" value="11S_seedstore_pln"/>
</dbReference>
<accession>A0ABR2RYB3</accession>
<keyword evidence="9" id="KW-1185">Reference proteome</keyword>
<keyword evidence="5" id="KW-1015">Disulfide bond</keyword>
<feature type="compositionally biased region" description="Basic and acidic residues" evidence="6">
    <location>
        <begin position="323"/>
        <end position="335"/>
    </location>
</feature>
<dbReference type="InterPro" id="IPR014710">
    <property type="entry name" value="RmlC-like_jellyroll"/>
</dbReference>
<dbReference type="InterPro" id="IPR011051">
    <property type="entry name" value="RmlC_Cupin_sf"/>
</dbReference>
<feature type="domain" description="Cupin type-1" evidence="7">
    <location>
        <begin position="59"/>
        <end position="290"/>
    </location>
</feature>
<evidence type="ECO:0000256" key="3">
    <source>
        <dbReference type="ARBA" id="ARBA00022761"/>
    </source>
</evidence>
<keyword evidence="2" id="KW-0732">Signal</keyword>